<dbReference type="PRINTS" id="PR01264">
    <property type="entry name" value="MECHCHANNEL"/>
</dbReference>
<evidence type="ECO:0000313" key="12">
    <source>
        <dbReference type="Proteomes" id="UP000559117"/>
    </source>
</evidence>
<reference evidence="11 12" key="1">
    <citation type="submission" date="2020-08" db="EMBL/GenBank/DDBJ databases">
        <title>Genomic Encyclopedia of Type Strains, Phase IV (KMG-IV): sequencing the most valuable type-strain genomes for metagenomic binning, comparative biology and taxonomic classification.</title>
        <authorList>
            <person name="Goeker M."/>
        </authorList>
    </citation>
    <scope>NUCLEOTIDE SEQUENCE [LARGE SCALE GENOMIC DNA]</scope>
    <source>
        <strain evidence="11 12">DSM 24661</strain>
    </source>
</reference>
<proteinExistence type="inferred from homology"/>
<keyword evidence="6 10" id="KW-1133">Transmembrane helix</keyword>
<evidence type="ECO:0000256" key="1">
    <source>
        <dbReference type="ARBA" id="ARBA00004651"/>
    </source>
</evidence>
<comment type="function">
    <text evidence="10">Channel that opens in response to stretch forces in the membrane lipid bilayer. May participate in the regulation of osmotic pressure changes within the cell.</text>
</comment>
<feature type="transmembrane region" description="Helical" evidence="10">
    <location>
        <begin position="42"/>
        <end position="60"/>
    </location>
</feature>
<comment type="subunit">
    <text evidence="10">Homopentamer.</text>
</comment>
<dbReference type="NCBIfam" id="TIGR00220">
    <property type="entry name" value="mscL"/>
    <property type="match status" value="1"/>
</dbReference>
<evidence type="ECO:0000256" key="3">
    <source>
        <dbReference type="ARBA" id="ARBA00022448"/>
    </source>
</evidence>
<dbReference type="GO" id="GO:0005886">
    <property type="term" value="C:plasma membrane"/>
    <property type="evidence" value="ECO:0007669"/>
    <property type="project" value="UniProtKB-SubCell"/>
</dbReference>
<protein>
    <recommendedName>
        <fullName evidence="10">Large-conductance mechanosensitive channel</fullName>
    </recommendedName>
</protein>
<accession>A0A840URR7</accession>
<dbReference type="PANTHER" id="PTHR30266">
    <property type="entry name" value="MECHANOSENSITIVE CHANNEL MSCL"/>
    <property type="match status" value="1"/>
</dbReference>
<dbReference type="HAMAP" id="MF_00115">
    <property type="entry name" value="MscL"/>
    <property type="match status" value="1"/>
</dbReference>
<keyword evidence="7 10" id="KW-0406">Ion transport</keyword>
<dbReference type="InterPro" id="IPR036019">
    <property type="entry name" value="MscL_channel"/>
</dbReference>
<comment type="caution">
    <text evidence="11">The sequence shown here is derived from an EMBL/GenBank/DDBJ whole genome shotgun (WGS) entry which is preliminary data.</text>
</comment>
<comment type="subcellular location">
    <subcellularLocation>
        <location evidence="1 10">Cell membrane</location>
        <topology evidence="1 10">Multi-pass membrane protein</topology>
    </subcellularLocation>
</comment>
<dbReference type="EMBL" id="JACHFH010000007">
    <property type="protein sequence ID" value="MBB5335683.1"/>
    <property type="molecule type" value="Genomic_DNA"/>
</dbReference>
<keyword evidence="5 10" id="KW-0812">Transmembrane</keyword>
<dbReference type="AlphaFoldDB" id="A0A840URR7"/>
<evidence type="ECO:0000256" key="4">
    <source>
        <dbReference type="ARBA" id="ARBA00022475"/>
    </source>
</evidence>
<dbReference type="Gene3D" id="1.10.1200.120">
    <property type="entry name" value="Large-conductance mechanosensitive channel, MscL, domain 1"/>
    <property type="match status" value="1"/>
</dbReference>
<keyword evidence="4 10" id="KW-1003">Cell membrane</keyword>
<keyword evidence="9 10" id="KW-0407">Ion channel</keyword>
<organism evidence="11 12">
    <name type="scientific">Pectinatus brassicae</name>
    <dbReference type="NCBI Taxonomy" id="862415"/>
    <lineage>
        <taxon>Bacteria</taxon>
        <taxon>Bacillati</taxon>
        <taxon>Bacillota</taxon>
        <taxon>Negativicutes</taxon>
        <taxon>Selenomonadales</taxon>
        <taxon>Selenomonadaceae</taxon>
        <taxon>Pectinatus</taxon>
    </lineage>
</organism>
<dbReference type="SUPFAM" id="SSF81330">
    <property type="entry name" value="Gated mechanosensitive channel"/>
    <property type="match status" value="1"/>
</dbReference>
<feature type="transmembrane region" description="Helical" evidence="10">
    <location>
        <begin position="80"/>
        <end position="104"/>
    </location>
</feature>
<evidence type="ECO:0000256" key="7">
    <source>
        <dbReference type="ARBA" id="ARBA00023065"/>
    </source>
</evidence>
<evidence type="ECO:0000256" key="2">
    <source>
        <dbReference type="ARBA" id="ARBA00007254"/>
    </source>
</evidence>
<evidence type="ECO:0000256" key="10">
    <source>
        <dbReference type="HAMAP-Rule" id="MF_00115"/>
    </source>
</evidence>
<dbReference type="PROSITE" id="PS01327">
    <property type="entry name" value="MSCL"/>
    <property type="match status" value="1"/>
</dbReference>
<dbReference type="GO" id="GO:0008381">
    <property type="term" value="F:mechanosensitive monoatomic ion channel activity"/>
    <property type="evidence" value="ECO:0007669"/>
    <property type="project" value="UniProtKB-UniRule"/>
</dbReference>
<evidence type="ECO:0000313" key="11">
    <source>
        <dbReference type="EMBL" id="MBB5335683.1"/>
    </source>
</evidence>
<dbReference type="InterPro" id="IPR001185">
    <property type="entry name" value="MS_channel"/>
</dbReference>
<name>A0A840URR7_9FIRM</name>
<dbReference type="Proteomes" id="UP000559117">
    <property type="component" value="Unassembled WGS sequence"/>
</dbReference>
<gene>
    <name evidence="10" type="primary">mscL</name>
    <name evidence="11" type="ORF">HNR32_000815</name>
</gene>
<keyword evidence="3 10" id="KW-0813">Transport</keyword>
<keyword evidence="12" id="KW-1185">Reference proteome</keyword>
<dbReference type="RefSeq" id="WP_183859891.1">
    <property type="nucleotide sequence ID" value="NZ_JACHFH010000007.1"/>
</dbReference>
<comment type="similarity">
    <text evidence="2 10">Belongs to the MscL family.</text>
</comment>
<evidence type="ECO:0000256" key="5">
    <source>
        <dbReference type="ARBA" id="ARBA00022692"/>
    </source>
</evidence>
<evidence type="ECO:0000256" key="6">
    <source>
        <dbReference type="ARBA" id="ARBA00022989"/>
    </source>
</evidence>
<evidence type="ECO:0000256" key="9">
    <source>
        <dbReference type="ARBA" id="ARBA00023303"/>
    </source>
</evidence>
<dbReference type="InterPro" id="IPR037673">
    <property type="entry name" value="MSC/AndL"/>
</dbReference>
<dbReference type="Pfam" id="PF01741">
    <property type="entry name" value="MscL"/>
    <property type="match status" value="1"/>
</dbReference>
<evidence type="ECO:0000256" key="8">
    <source>
        <dbReference type="ARBA" id="ARBA00023136"/>
    </source>
</evidence>
<keyword evidence="8 10" id="KW-0472">Membrane</keyword>
<sequence length="160" mass="18097">MKKFVDEFSQFAMRGNVMDLAIGVIIGASFNEIVSSLVSDIIMPPFGLLFGGIKFSNFFFNLTNKRIYTLQEAQQANVPVIAYGNFIDAIIQFIIVAFAIFIFVKQINRLFPKKPASKTDSRLCPYCYQPIHKEATRCPHCTSILNKKNTAENINMLTDK</sequence>
<dbReference type="InterPro" id="IPR019823">
    <property type="entry name" value="Mechanosensitive_channel_CS"/>
</dbReference>
<dbReference type="PANTHER" id="PTHR30266:SF2">
    <property type="entry name" value="LARGE-CONDUCTANCE MECHANOSENSITIVE CHANNEL"/>
    <property type="match status" value="1"/>
</dbReference>